<evidence type="ECO:0000313" key="2">
    <source>
        <dbReference type="EMBL" id="PIV08627.1"/>
    </source>
</evidence>
<reference evidence="3" key="1">
    <citation type="submission" date="2017-09" db="EMBL/GenBank/DDBJ databases">
        <title>Depth-based differentiation of microbial function through sediment-hosted aquifers and enrichment of novel symbionts in the deep terrestrial subsurface.</title>
        <authorList>
            <person name="Probst A.J."/>
            <person name="Ladd B."/>
            <person name="Jarett J.K."/>
            <person name="Geller-Mcgrath D.E."/>
            <person name="Sieber C.M.K."/>
            <person name="Emerson J.B."/>
            <person name="Anantharaman K."/>
            <person name="Thomas B.C."/>
            <person name="Malmstrom R."/>
            <person name="Stieglmeier M."/>
            <person name="Klingl A."/>
            <person name="Woyke T."/>
            <person name="Ryan C.M."/>
            <person name="Banfield J.F."/>
        </authorList>
    </citation>
    <scope>NUCLEOTIDE SEQUENCE [LARGE SCALE GENOMIC DNA]</scope>
</reference>
<organism evidence="2 3">
    <name type="scientific">Candidatus Roizmanbacteria bacterium CG03_land_8_20_14_0_80_39_12</name>
    <dbReference type="NCBI Taxonomy" id="1974847"/>
    <lineage>
        <taxon>Bacteria</taxon>
        <taxon>Candidatus Roizmaniibacteriota</taxon>
    </lineage>
</organism>
<keyword evidence="1" id="KW-0812">Transmembrane</keyword>
<evidence type="ECO:0000313" key="3">
    <source>
        <dbReference type="Proteomes" id="UP000230119"/>
    </source>
</evidence>
<keyword evidence="1" id="KW-1133">Transmembrane helix</keyword>
<comment type="caution">
    <text evidence="2">The sequence shown here is derived from an EMBL/GenBank/DDBJ whole genome shotgun (WGS) entry which is preliminary data.</text>
</comment>
<proteinExistence type="predicted"/>
<keyword evidence="1" id="KW-0472">Membrane</keyword>
<dbReference type="AlphaFoldDB" id="A0A2M7BT38"/>
<feature type="transmembrane region" description="Helical" evidence="1">
    <location>
        <begin position="20"/>
        <end position="41"/>
    </location>
</feature>
<dbReference type="EMBL" id="PEVA01000068">
    <property type="protein sequence ID" value="PIV08627.1"/>
    <property type="molecule type" value="Genomic_DNA"/>
</dbReference>
<evidence type="ECO:0000256" key="1">
    <source>
        <dbReference type="SAM" id="Phobius"/>
    </source>
</evidence>
<protein>
    <submittedName>
        <fullName evidence="2">Uncharacterized protein</fullName>
    </submittedName>
</protein>
<sequence length="235" mass="27403">MILPFRFYKLRRIIINQWQLIVSFAVFLLLLLVVFIFYARFNAQKKEVDLMSEEVVMLKNRFNTLKYNKSLTEDQIKEYNKLLASLIPETEDFFSIIYALEEISTVSHFEITNYEINIGKTSREKLTLTAEGRGNSDEFLNFLQQYQFAGGRLVTSDQIQYGGMNSGSTRITLNFYSKRFAFNETVQVPQLSKEEIQKLLAIKQKIKFQFSSSDYQSVTTDYAIKNDPFTSVADE</sequence>
<gene>
    <name evidence="2" type="ORF">COS52_01720</name>
</gene>
<accession>A0A2M7BT38</accession>
<dbReference type="Proteomes" id="UP000230119">
    <property type="component" value="Unassembled WGS sequence"/>
</dbReference>
<name>A0A2M7BT38_9BACT</name>